<reference evidence="2" key="1">
    <citation type="journal article" date="2013" name="BMC Genomics">
        <title>Unscrambling butterfly oogenesis.</title>
        <authorList>
            <person name="Carter J.M."/>
            <person name="Baker S.C."/>
            <person name="Pink R."/>
            <person name="Carter D.R."/>
            <person name="Collins A."/>
            <person name="Tomlin J."/>
            <person name="Gibbs M."/>
            <person name="Breuker C.J."/>
        </authorList>
    </citation>
    <scope>NUCLEOTIDE SEQUENCE</scope>
    <source>
        <tissue evidence="2">Ovary</tissue>
    </source>
</reference>
<dbReference type="AlphaFoldDB" id="S4PKJ4"/>
<dbReference type="EMBL" id="GAIX01000976">
    <property type="protein sequence ID" value="JAA91584.1"/>
    <property type="molecule type" value="Transcribed_RNA"/>
</dbReference>
<feature type="non-terminal residue" evidence="2">
    <location>
        <position position="146"/>
    </location>
</feature>
<feature type="compositionally biased region" description="Basic residues" evidence="1">
    <location>
        <begin position="124"/>
        <end position="146"/>
    </location>
</feature>
<reference evidence="2" key="2">
    <citation type="submission" date="2013-05" db="EMBL/GenBank/DDBJ databases">
        <authorList>
            <person name="Carter J.-M."/>
            <person name="Baker S.C."/>
            <person name="Pink R."/>
            <person name="Carter D.R.F."/>
            <person name="Collins A."/>
            <person name="Tomlin J."/>
            <person name="Gibbs M."/>
            <person name="Breuker C.J."/>
        </authorList>
    </citation>
    <scope>NUCLEOTIDE SEQUENCE</scope>
    <source>
        <tissue evidence="2">Ovary</tissue>
    </source>
</reference>
<proteinExistence type="predicted"/>
<accession>S4PKJ4</accession>
<feature type="non-terminal residue" evidence="2">
    <location>
        <position position="1"/>
    </location>
</feature>
<name>S4PKJ4_9NEOP</name>
<feature type="region of interest" description="Disordered" evidence="1">
    <location>
        <begin position="120"/>
        <end position="146"/>
    </location>
</feature>
<sequence>ARAARGRAAQRQHGDGELARRRLLGRQRQRHGLRARGGRGAARRLPAAPARVARRAPPARVAALPGVGALLPVPRRRRARLARGGVHGGRGAVRRRRALLQRAAEARHALLRQAARLHGAGQVHGHRLRRRVHRRRPHGLGRRRRR</sequence>
<feature type="compositionally biased region" description="Low complexity" evidence="1">
    <location>
        <begin position="43"/>
        <end position="56"/>
    </location>
</feature>
<evidence type="ECO:0000256" key="1">
    <source>
        <dbReference type="SAM" id="MobiDB-lite"/>
    </source>
</evidence>
<evidence type="ECO:0000313" key="2">
    <source>
        <dbReference type="EMBL" id="JAA91584.1"/>
    </source>
</evidence>
<feature type="compositionally biased region" description="Basic residues" evidence="1">
    <location>
        <begin position="22"/>
        <end position="37"/>
    </location>
</feature>
<feature type="region of interest" description="Disordered" evidence="1">
    <location>
        <begin position="22"/>
        <end position="56"/>
    </location>
</feature>
<protein>
    <submittedName>
        <fullName evidence="2">Putative tyrosine-protein phosphatase 10D-like protein</fullName>
    </submittedName>
</protein>
<organism evidence="2">
    <name type="scientific">Pararge aegeria</name>
    <name type="common">speckled wood butterfly</name>
    <dbReference type="NCBI Taxonomy" id="116150"/>
    <lineage>
        <taxon>Eukaryota</taxon>
        <taxon>Metazoa</taxon>
        <taxon>Ecdysozoa</taxon>
        <taxon>Arthropoda</taxon>
        <taxon>Hexapoda</taxon>
        <taxon>Insecta</taxon>
        <taxon>Pterygota</taxon>
        <taxon>Neoptera</taxon>
        <taxon>Endopterygota</taxon>
        <taxon>Lepidoptera</taxon>
        <taxon>Glossata</taxon>
        <taxon>Ditrysia</taxon>
        <taxon>Papilionoidea</taxon>
        <taxon>Nymphalidae</taxon>
        <taxon>Satyrinae</taxon>
        <taxon>Satyrini</taxon>
        <taxon>Parargina</taxon>
        <taxon>Pararge</taxon>
    </lineage>
</organism>